<keyword evidence="1" id="KW-0732">Signal</keyword>
<organism evidence="2">
    <name type="scientific">Arion vulgaris</name>
    <dbReference type="NCBI Taxonomy" id="1028688"/>
    <lineage>
        <taxon>Eukaryota</taxon>
        <taxon>Metazoa</taxon>
        <taxon>Spiralia</taxon>
        <taxon>Lophotrochozoa</taxon>
        <taxon>Mollusca</taxon>
        <taxon>Gastropoda</taxon>
        <taxon>Heterobranchia</taxon>
        <taxon>Euthyneura</taxon>
        <taxon>Panpulmonata</taxon>
        <taxon>Eupulmonata</taxon>
        <taxon>Stylommatophora</taxon>
        <taxon>Helicina</taxon>
        <taxon>Arionoidea</taxon>
        <taxon>Arionidae</taxon>
        <taxon>Arion</taxon>
    </lineage>
</organism>
<sequence>MASFITFTSQPGVSLLMFCVLCITVLHAQELNQADEECNGCWGHLDQVVDAVARSIANYYKHRAKNQWEIEDDGTEQPVAYFPHAIFRRSTSPSTSTECQSCWLVLRRLKSYAEENSSEEDVTNFRHIVKKTMLNNGWV</sequence>
<name>A0A0B6Z947_9EUPU</name>
<gene>
    <name evidence="2" type="primary">ORF54024</name>
</gene>
<dbReference type="AlphaFoldDB" id="A0A0B6Z947"/>
<evidence type="ECO:0008006" key="3">
    <source>
        <dbReference type="Google" id="ProtNLM"/>
    </source>
</evidence>
<accession>A0A0B6Z947</accession>
<reference evidence="2" key="1">
    <citation type="submission" date="2014-12" db="EMBL/GenBank/DDBJ databases">
        <title>Insight into the proteome of Arion vulgaris.</title>
        <authorList>
            <person name="Aradska J."/>
            <person name="Bulat T."/>
            <person name="Smidak R."/>
            <person name="Sarate P."/>
            <person name="Gangsoo J."/>
            <person name="Sialana F."/>
            <person name="Bilban M."/>
            <person name="Lubec G."/>
        </authorList>
    </citation>
    <scope>NUCLEOTIDE SEQUENCE</scope>
    <source>
        <tissue evidence="2">Skin</tissue>
    </source>
</reference>
<evidence type="ECO:0000256" key="1">
    <source>
        <dbReference type="SAM" id="SignalP"/>
    </source>
</evidence>
<feature type="signal peptide" evidence="1">
    <location>
        <begin position="1"/>
        <end position="28"/>
    </location>
</feature>
<protein>
    <recommendedName>
        <fullName evidence="3">Saposin B-type domain-containing protein</fullName>
    </recommendedName>
</protein>
<feature type="chain" id="PRO_5002112152" description="Saposin B-type domain-containing protein" evidence="1">
    <location>
        <begin position="29"/>
        <end position="139"/>
    </location>
</feature>
<proteinExistence type="predicted"/>
<dbReference type="EMBL" id="HACG01018269">
    <property type="protein sequence ID" value="CEK65134.1"/>
    <property type="molecule type" value="Transcribed_RNA"/>
</dbReference>
<evidence type="ECO:0000313" key="2">
    <source>
        <dbReference type="EMBL" id="CEK65134.1"/>
    </source>
</evidence>